<dbReference type="HOGENOM" id="CLU_3068905_0_0_1"/>
<proteinExistence type="predicted"/>
<sequence length="53" mass="6455">MWAPDVDTTQRVPGVLFGICFRHWALHFLQAYLAAWVWCHEYSFDRQLKFYYA</sequence>
<evidence type="ECO:0000313" key="1">
    <source>
        <dbReference type="EMBL" id="KIM48380.1"/>
    </source>
</evidence>
<reference evidence="1 2" key="1">
    <citation type="submission" date="2014-04" db="EMBL/GenBank/DDBJ databases">
        <authorList>
            <consortium name="DOE Joint Genome Institute"/>
            <person name="Kuo A."/>
            <person name="Gay G."/>
            <person name="Dore J."/>
            <person name="Kohler A."/>
            <person name="Nagy L.G."/>
            <person name="Floudas D."/>
            <person name="Copeland A."/>
            <person name="Barry K.W."/>
            <person name="Cichocki N."/>
            <person name="Veneault-Fourrey C."/>
            <person name="LaButti K."/>
            <person name="Lindquist E.A."/>
            <person name="Lipzen A."/>
            <person name="Lundell T."/>
            <person name="Morin E."/>
            <person name="Murat C."/>
            <person name="Sun H."/>
            <person name="Tunlid A."/>
            <person name="Henrissat B."/>
            <person name="Grigoriev I.V."/>
            <person name="Hibbett D.S."/>
            <person name="Martin F."/>
            <person name="Nordberg H.P."/>
            <person name="Cantor M.N."/>
            <person name="Hua S.X."/>
        </authorList>
    </citation>
    <scope>NUCLEOTIDE SEQUENCE [LARGE SCALE GENOMIC DNA]</scope>
    <source>
        <strain evidence="2">h7</strain>
    </source>
</reference>
<keyword evidence="2" id="KW-1185">Reference proteome</keyword>
<evidence type="ECO:0000313" key="2">
    <source>
        <dbReference type="Proteomes" id="UP000053424"/>
    </source>
</evidence>
<gene>
    <name evidence="1" type="ORF">M413DRAFT_440108</name>
</gene>
<dbReference type="AlphaFoldDB" id="A0A0C3CI09"/>
<dbReference type="EMBL" id="KN831769">
    <property type="protein sequence ID" value="KIM48380.1"/>
    <property type="molecule type" value="Genomic_DNA"/>
</dbReference>
<name>A0A0C3CI09_HEBCY</name>
<accession>A0A0C3CI09</accession>
<organism evidence="1 2">
    <name type="scientific">Hebeloma cylindrosporum</name>
    <dbReference type="NCBI Taxonomy" id="76867"/>
    <lineage>
        <taxon>Eukaryota</taxon>
        <taxon>Fungi</taxon>
        <taxon>Dikarya</taxon>
        <taxon>Basidiomycota</taxon>
        <taxon>Agaricomycotina</taxon>
        <taxon>Agaricomycetes</taxon>
        <taxon>Agaricomycetidae</taxon>
        <taxon>Agaricales</taxon>
        <taxon>Agaricineae</taxon>
        <taxon>Hymenogastraceae</taxon>
        <taxon>Hebeloma</taxon>
    </lineage>
</organism>
<reference evidence="2" key="2">
    <citation type="submission" date="2015-01" db="EMBL/GenBank/DDBJ databases">
        <title>Evolutionary Origins and Diversification of the Mycorrhizal Mutualists.</title>
        <authorList>
            <consortium name="DOE Joint Genome Institute"/>
            <consortium name="Mycorrhizal Genomics Consortium"/>
            <person name="Kohler A."/>
            <person name="Kuo A."/>
            <person name="Nagy L.G."/>
            <person name="Floudas D."/>
            <person name="Copeland A."/>
            <person name="Barry K.W."/>
            <person name="Cichocki N."/>
            <person name="Veneault-Fourrey C."/>
            <person name="LaButti K."/>
            <person name="Lindquist E.A."/>
            <person name="Lipzen A."/>
            <person name="Lundell T."/>
            <person name="Morin E."/>
            <person name="Murat C."/>
            <person name="Riley R."/>
            <person name="Ohm R."/>
            <person name="Sun H."/>
            <person name="Tunlid A."/>
            <person name="Henrissat B."/>
            <person name="Grigoriev I.V."/>
            <person name="Hibbett D.S."/>
            <person name="Martin F."/>
        </authorList>
    </citation>
    <scope>NUCLEOTIDE SEQUENCE [LARGE SCALE GENOMIC DNA]</scope>
    <source>
        <strain evidence="2">h7</strain>
    </source>
</reference>
<dbReference type="Proteomes" id="UP000053424">
    <property type="component" value="Unassembled WGS sequence"/>
</dbReference>
<protein>
    <submittedName>
        <fullName evidence="1">Uncharacterized protein</fullName>
    </submittedName>
</protein>